<feature type="chain" id="PRO_5044241603" evidence="6">
    <location>
        <begin position="40"/>
        <end position="481"/>
    </location>
</feature>
<feature type="signal peptide" evidence="6">
    <location>
        <begin position="1"/>
        <end position="39"/>
    </location>
</feature>
<feature type="compositionally biased region" description="Low complexity" evidence="5">
    <location>
        <begin position="73"/>
        <end position="82"/>
    </location>
</feature>
<evidence type="ECO:0000313" key="8">
    <source>
        <dbReference type="EMBL" id="XDQ32680.1"/>
    </source>
</evidence>
<keyword evidence="6" id="KW-0732">Signal</keyword>
<evidence type="ECO:0000259" key="7">
    <source>
        <dbReference type="PROSITE" id="PS51935"/>
    </source>
</evidence>
<dbReference type="PANTHER" id="PTHR47359:SF3">
    <property type="entry name" value="NLP_P60 DOMAIN-CONTAINING PROTEIN-RELATED"/>
    <property type="match status" value="1"/>
</dbReference>
<proteinExistence type="inferred from homology"/>
<dbReference type="PANTHER" id="PTHR47359">
    <property type="entry name" value="PEPTIDOGLYCAN DL-ENDOPEPTIDASE CWLO"/>
    <property type="match status" value="1"/>
</dbReference>
<dbReference type="GO" id="GO:0008234">
    <property type="term" value="F:cysteine-type peptidase activity"/>
    <property type="evidence" value="ECO:0007669"/>
    <property type="project" value="UniProtKB-KW"/>
</dbReference>
<organism evidence="8">
    <name type="scientific">Streptomyces sp. R28</name>
    <dbReference type="NCBI Taxonomy" id="3238628"/>
    <lineage>
        <taxon>Bacteria</taxon>
        <taxon>Bacillati</taxon>
        <taxon>Actinomycetota</taxon>
        <taxon>Actinomycetes</taxon>
        <taxon>Kitasatosporales</taxon>
        <taxon>Streptomycetaceae</taxon>
        <taxon>Streptomyces</taxon>
    </lineage>
</organism>
<evidence type="ECO:0000256" key="5">
    <source>
        <dbReference type="SAM" id="MobiDB-lite"/>
    </source>
</evidence>
<evidence type="ECO:0000256" key="3">
    <source>
        <dbReference type="ARBA" id="ARBA00022801"/>
    </source>
</evidence>
<evidence type="ECO:0000256" key="4">
    <source>
        <dbReference type="ARBA" id="ARBA00022807"/>
    </source>
</evidence>
<keyword evidence="2" id="KW-0645">Protease</keyword>
<comment type="similarity">
    <text evidence="1">Belongs to the peptidase C40 family.</text>
</comment>
<dbReference type="InterPro" id="IPR000064">
    <property type="entry name" value="NLP_P60_dom"/>
</dbReference>
<dbReference type="Pfam" id="PF00877">
    <property type="entry name" value="NLPC_P60"/>
    <property type="match status" value="1"/>
</dbReference>
<feature type="region of interest" description="Disordered" evidence="5">
    <location>
        <begin position="129"/>
        <end position="166"/>
    </location>
</feature>
<dbReference type="InterPro" id="IPR038765">
    <property type="entry name" value="Papain-like_cys_pep_sf"/>
</dbReference>
<feature type="region of interest" description="Disordered" evidence="5">
    <location>
        <begin position="225"/>
        <end position="266"/>
    </location>
</feature>
<keyword evidence="3" id="KW-0378">Hydrolase</keyword>
<evidence type="ECO:0000256" key="6">
    <source>
        <dbReference type="SAM" id="SignalP"/>
    </source>
</evidence>
<feature type="domain" description="NlpC/P60" evidence="7">
    <location>
        <begin position="365"/>
        <end position="481"/>
    </location>
</feature>
<feature type="region of interest" description="Disordered" evidence="5">
    <location>
        <begin position="319"/>
        <end position="338"/>
    </location>
</feature>
<dbReference type="SUPFAM" id="SSF54001">
    <property type="entry name" value="Cysteine proteinases"/>
    <property type="match status" value="1"/>
</dbReference>
<protein>
    <submittedName>
        <fullName evidence="8">C40 family peptidase</fullName>
    </submittedName>
</protein>
<feature type="region of interest" description="Disordered" evidence="5">
    <location>
        <begin position="39"/>
        <end position="109"/>
    </location>
</feature>
<dbReference type="RefSeq" id="WP_369167180.1">
    <property type="nucleotide sequence ID" value="NZ_CP163439.1"/>
</dbReference>
<reference evidence="8" key="1">
    <citation type="submission" date="2024-07" db="EMBL/GenBank/DDBJ databases">
        <authorList>
            <person name="Yu S.T."/>
        </authorList>
    </citation>
    <scope>NUCLEOTIDE SEQUENCE</scope>
    <source>
        <strain evidence="8">R28</strain>
    </source>
</reference>
<evidence type="ECO:0000256" key="1">
    <source>
        <dbReference type="ARBA" id="ARBA00007074"/>
    </source>
</evidence>
<sequence>MAPERSARPGALSLPGIRNSALASAALTSVALLAQTANAAPSLGDETPSREEVSRRVSSLYDRAESDTGTFNATRAAATGPRGRADRPTGAGGTTAAAARGDEGRRSDPAVDNVARQWFDVARSKLGPTVPAALPADRMPERPAETRRARPAERAGDGLTDRGREPSGRAALELPAAPVAELTSPQVTGTAAVVELTAGPIAALPAAPEAPQEAAQTDWSTRSALALPAPPAPTAEPTAEPAAEPKADPQQRSSLRTAKEQNQRKLARARELLSAYTAPQSTPLPAIETLPAADTWNTAPVELQPSADTQWQVLRAQSAADLTTVPPGTTARPSTTSPTVDALATGATGQALDLGTALTSTAPQDTRAVRALDFARAQLGKPCVWGTTGPGAYDGPGLTQAAWRAAGITLPRTAQEQATAGQGIALAYLEPGDLVLFHIGHVGIYSGNGMMIHAPGPGAAIREESIHYAGESAIHSAIRPA</sequence>
<dbReference type="InterPro" id="IPR051794">
    <property type="entry name" value="PG_Endopeptidase_C40"/>
</dbReference>
<feature type="compositionally biased region" description="Basic and acidic residues" evidence="5">
    <location>
        <begin position="257"/>
        <end position="266"/>
    </location>
</feature>
<keyword evidence="4" id="KW-0788">Thiol protease</keyword>
<dbReference type="Gene3D" id="3.90.1720.10">
    <property type="entry name" value="endopeptidase domain like (from Nostoc punctiforme)"/>
    <property type="match status" value="1"/>
</dbReference>
<gene>
    <name evidence="8" type="ORF">AB5J49_04590</name>
</gene>
<feature type="compositionally biased region" description="Basic and acidic residues" evidence="5">
    <location>
        <begin position="100"/>
        <end position="109"/>
    </location>
</feature>
<dbReference type="EMBL" id="CP163439">
    <property type="protein sequence ID" value="XDQ32680.1"/>
    <property type="molecule type" value="Genomic_DNA"/>
</dbReference>
<accession>A0AB39PPP6</accession>
<evidence type="ECO:0000256" key="2">
    <source>
        <dbReference type="ARBA" id="ARBA00022670"/>
    </source>
</evidence>
<dbReference type="PROSITE" id="PS51935">
    <property type="entry name" value="NLPC_P60"/>
    <property type="match status" value="1"/>
</dbReference>
<dbReference type="GO" id="GO:0006508">
    <property type="term" value="P:proteolysis"/>
    <property type="evidence" value="ECO:0007669"/>
    <property type="project" value="UniProtKB-KW"/>
</dbReference>
<feature type="compositionally biased region" description="Basic and acidic residues" evidence="5">
    <location>
        <begin position="138"/>
        <end position="166"/>
    </location>
</feature>
<name>A0AB39PPP6_9ACTN</name>
<dbReference type="AlphaFoldDB" id="A0AB39PPP6"/>